<name>A0A0E9XNC2_ANGAN</name>
<sequence length="71" mass="8655">MTYIHTYPRQTNASREVIFVKFKSATFIRVYSVMHNTLIWTFFPLIKIKVTTFNCIGRTFNIYFITWENYM</sequence>
<dbReference type="EMBL" id="GBXM01004671">
    <property type="protein sequence ID" value="JAI03907.1"/>
    <property type="molecule type" value="Transcribed_RNA"/>
</dbReference>
<organism evidence="1">
    <name type="scientific">Anguilla anguilla</name>
    <name type="common">European freshwater eel</name>
    <name type="synonym">Muraena anguilla</name>
    <dbReference type="NCBI Taxonomy" id="7936"/>
    <lineage>
        <taxon>Eukaryota</taxon>
        <taxon>Metazoa</taxon>
        <taxon>Chordata</taxon>
        <taxon>Craniata</taxon>
        <taxon>Vertebrata</taxon>
        <taxon>Euteleostomi</taxon>
        <taxon>Actinopterygii</taxon>
        <taxon>Neopterygii</taxon>
        <taxon>Teleostei</taxon>
        <taxon>Anguilliformes</taxon>
        <taxon>Anguillidae</taxon>
        <taxon>Anguilla</taxon>
    </lineage>
</organism>
<proteinExistence type="predicted"/>
<dbReference type="AlphaFoldDB" id="A0A0E9XNC2"/>
<reference evidence="1" key="1">
    <citation type="submission" date="2014-11" db="EMBL/GenBank/DDBJ databases">
        <authorList>
            <person name="Amaro Gonzalez C."/>
        </authorList>
    </citation>
    <scope>NUCLEOTIDE SEQUENCE</scope>
</reference>
<evidence type="ECO:0000313" key="1">
    <source>
        <dbReference type="EMBL" id="JAI03907.1"/>
    </source>
</evidence>
<reference evidence="1" key="2">
    <citation type="journal article" date="2015" name="Fish Shellfish Immunol.">
        <title>Early steps in the European eel (Anguilla anguilla)-Vibrio vulnificus interaction in the gills: Role of the RtxA13 toxin.</title>
        <authorList>
            <person name="Callol A."/>
            <person name="Pajuelo D."/>
            <person name="Ebbesson L."/>
            <person name="Teles M."/>
            <person name="MacKenzie S."/>
            <person name="Amaro C."/>
        </authorList>
    </citation>
    <scope>NUCLEOTIDE SEQUENCE</scope>
</reference>
<protein>
    <submittedName>
        <fullName evidence="1">Uncharacterized protein</fullName>
    </submittedName>
</protein>
<accession>A0A0E9XNC2</accession>